<comment type="subcellular location">
    <subcellularLocation>
        <location evidence="1">Cytoplasm</location>
    </subcellularLocation>
</comment>
<feature type="repeat" description="HEAT" evidence="6">
    <location>
        <begin position="54"/>
        <end position="92"/>
    </location>
</feature>
<evidence type="ECO:0000313" key="7">
    <source>
        <dbReference type="EMBL" id="GMI85986.1"/>
    </source>
</evidence>
<keyword evidence="5" id="KW-0653">Protein transport</keyword>
<dbReference type="Proteomes" id="UP001165190">
    <property type="component" value="Unassembled WGS sequence"/>
</dbReference>
<dbReference type="InterPro" id="IPR040122">
    <property type="entry name" value="Importin_beta"/>
</dbReference>
<dbReference type="InterPro" id="IPR016024">
    <property type="entry name" value="ARM-type_fold"/>
</dbReference>
<dbReference type="GO" id="GO:0005737">
    <property type="term" value="C:cytoplasm"/>
    <property type="evidence" value="ECO:0007669"/>
    <property type="project" value="UniProtKB-SubCell"/>
</dbReference>
<dbReference type="Pfam" id="PF13513">
    <property type="entry name" value="HEAT_EZ"/>
    <property type="match status" value="1"/>
</dbReference>
<name>A0A9W7M390_HIBTR</name>
<dbReference type="OrthoDB" id="7862313at2759"/>
<dbReference type="SUPFAM" id="SSF48371">
    <property type="entry name" value="ARM repeat"/>
    <property type="match status" value="1"/>
</dbReference>
<evidence type="ECO:0000256" key="6">
    <source>
        <dbReference type="PROSITE-ProRule" id="PRU00103"/>
    </source>
</evidence>
<evidence type="ECO:0000313" key="8">
    <source>
        <dbReference type="Proteomes" id="UP001165190"/>
    </source>
</evidence>
<keyword evidence="4" id="KW-0677">Repeat</keyword>
<dbReference type="InterPro" id="IPR021133">
    <property type="entry name" value="HEAT_type_2"/>
</dbReference>
<dbReference type="PROSITE" id="PS50077">
    <property type="entry name" value="HEAT_REPEAT"/>
    <property type="match status" value="1"/>
</dbReference>
<protein>
    <submittedName>
        <fullName evidence="7">Importin-beta 4</fullName>
    </submittedName>
</protein>
<keyword evidence="2" id="KW-0813">Transport</keyword>
<evidence type="ECO:0000256" key="5">
    <source>
        <dbReference type="ARBA" id="ARBA00022927"/>
    </source>
</evidence>
<accession>A0A9W7M390</accession>
<proteinExistence type="predicted"/>
<dbReference type="PANTHER" id="PTHR10527">
    <property type="entry name" value="IMPORTIN BETA"/>
    <property type="match status" value="1"/>
</dbReference>
<keyword evidence="8" id="KW-1185">Reference proteome</keyword>
<dbReference type="GO" id="GO:0006606">
    <property type="term" value="P:protein import into nucleus"/>
    <property type="evidence" value="ECO:0007669"/>
    <property type="project" value="InterPro"/>
</dbReference>
<dbReference type="Gene3D" id="1.25.10.10">
    <property type="entry name" value="Leucine-rich Repeat Variant"/>
    <property type="match status" value="1"/>
</dbReference>
<keyword evidence="3" id="KW-0963">Cytoplasm</keyword>
<comment type="caution">
    <text evidence="7">The sequence shown here is derived from an EMBL/GenBank/DDBJ whole genome shotgun (WGS) entry which is preliminary data.</text>
</comment>
<evidence type="ECO:0000256" key="1">
    <source>
        <dbReference type="ARBA" id="ARBA00004496"/>
    </source>
</evidence>
<dbReference type="InterPro" id="IPR011989">
    <property type="entry name" value="ARM-like"/>
</dbReference>
<reference evidence="7" key="1">
    <citation type="submission" date="2023-05" db="EMBL/GenBank/DDBJ databases">
        <title>Genome and transcriptome analyses reveal genes involved in the formation of fine ridges on petal epidermal cells in Hibiscus trionum.</title>
        <authorList>
            <person name="Koshimizu S."/>
            <person name="Masuda S."/>
            <person name="Ishii T."/>
            <person name="Shirasu K."/>
            <person name="Hoshino A."/>
            <person name="Arita M."/>
        </authorList>
    </citation>
    <scope>NUCLEOTIDE SEQUENCE</scope>
    <source>
        <strain evidence="7">Hamamatsu line</strain>
    </source>
</reference>
<dbReference type="EMBL" id="BSYR01000021">
    <property type="protein sequence ID" value="GMI85986.1"/>
    <property type="molecule type" value="Genomic_DNA"/>
</dbReference>
<gene>
    <name evidence="7" type="ORF">HRI_002267900</name>
</gene>
<dbReference type="AlphaFoldDB" id="A0A9W7M390"/>
<evidence type="ECO:0000256" key="2">
    <source>
        <dbReference type="ARBA" id="ARBA00022448"/>
    </source>
</evidence>
<organism evidence="7 8">
    <name type="scientific">Hibiscus trionum</name>
    <name type="common">Flower of an hour</name>
    <dbReference type="NCBI Taxonomy" id="183268"/>
    <lineage>
        <taxon>Eukaryota</taxon>
        <taxon>Viridiplantae</taxon>
        <taxon>Streptophyta</taxon>
        <taxon>Embryophyta</taxon>
        <taxon>Tracheophyta</taxon>
        <taxon>Spermatophyta</taxon>
        <taxon>Magnoliopsida</taxon>
        <taxon>eudicotyledons</taxon>
        <taxon>Gunneridae</taxon>
        <taxon>Pentapetalae</taxon>
        <taxon>rosids</taxon>
        <taxon>malvids</taxon>
        <taxon>Malvales</taxon>
        <taxon>Malvaceae</taxon>
        <taxon>Malvoideae</taxon>
        <taxon>Hibiscus</taxon>
    </lineage>
</organism>
<evidence type="ECO:0000256" key="4">
    <source>
        <dbReference type="ARBA" id="ARBA00022737"/>
    </source>
</evidence>
<evidence type="ECO:0000256" key="3">
    <source>
        <dbReference type="ARBA" id="ARBA00022490"/>
    </source>
</evidence>
<sequence>MALNLSKHVFSLVFEFASVSNQNANPKFRGAFVTALGVVSEGCAEPMKDKLELVIHIVIGALRDPEQMVRGAASFALGQFAKHLQPEIISHYTSVLPCILNTLDDVYDEEKSYYALAAFC</sequence>